<keyword evidence="2" id="KW-1185">Reference proteome</keyword>
<gene>
    <name evidence="1" type="ORF">A6302_00080</name>
</gene>
<proteinExistence type="predicted"/>
<dbReference type="Proteomes" id="UP000094622">
    <property type="component" value="Unassembled WGS sequence"/>
</dbReference>
<organism evidence="1 2">
    <name type="scientific">Methylobrevis pamukkalensis</name>
    <dbReference type="NCBI Taxonomy" id="1439726"/>
    <lineage>
        <taxon>Bacteria</taxon>
        <taxon>Pseudomonadati</taxon>
        <taxon>Pseudomonadota</taxon>
        <taxon>Alphaproteobacteria</taxon>
        <taxon>Hyphomicrobiales</taxon>
        <taxon>Pleomorphomonadaceae</taxon>
        <taxon>Methylobrevis</taxon>
    </lineage>
</organism>
<dbReference type="AlphaFoldDB" id="A0A1E3H8D0"/>
<sequence>MVATPATPAMMAIWDSPVGPAAPAPLPISQPGASITGAQRAAEAMLAIWKRRWLMAIMPATSGTVERIGPRKRPKNTAAKP</sequence>
<evidence type="ECO:0000313" key="1">
    <source>
        <dbReference type="EMBL" id="ODN72588.1"/>
    </source>
</evidence>
<reference evidence="1 2" key="1">
    <citation type="submission" date="2016-07" db="EMBL/GenBank/DDBJ databases">
        <title>Draft Genome Sequence of Methylobrevis pamukkalensis PK2.</title>
        <authorList>
            <person name="Vasilenko O.V."/>
            <person name="Doronina N.V."/>
            <person name="Shmareva M.N."/>
            <person name="Tarlachkov S.V."/>
            <person name="Mustakhimov I."/>
            <person name="Trotsenko Y.A."/>
        </authorList>
    </citation>
    <scope>NUCLEOTIDE SEQUENCE [LARGE SCALE GENOMIC DNA]</scope>
    <source>
        <strain evidence="1 2">PK2</strain>
    </source>
</reference>
<evidence type="ECO:0000313" key="2">
    <source>
        <dbReference type="Proteomes" id="UP000094622"/>
    </source>
</evidence>
<protein>
    <submittedName>
        <fullName evidence="1">Uncharacterized protein</fullName>
    </submittedName>
</protein>
<name>A0A1E3H8D0_9HYPH</name>
<dbReference type="EMBL" id="MCRJ01000001">
    <property type="protein sequence ID" value="ODN72588.1"/>
    <property type="molecule type" value="Genomic_DNA"/>
</dbReference>
<comment type="caution">
    <text evidence="1">The sequence shown here is derived from an EMBL/GenBank/DDBJ whole genome shotgun (WGS) entry which is preliminary data.</text>
</comment>
<accession>A0A1E3H8D0</accession>